<evidence type="ECO:0000256" key="2">
    <source>
        <dbReference type="ARBA" id="ARBA00022692"/>
    </source>
</evidence>
<proteinExistence type="predicted"/>
<sequence>MNVRDHLKVWAKRIKRDGLTLWFAGKHARTPWYAKALGLFVVAYALSPIDLIPDFIPVLGYVDDVLLLPGLIWLTIKLLPPDVLQECRSQADAWMRSQGEKPRSLAGAVMIMALWLGISIAAWFWLAPYFR</sequence>
<organism evidence="7 8">
    <name type="scientific">Achromobacter anxifer</name>
    <dbReference type="NCBI Taxonomy" id="1287737"/>
    <lineage>
        <taxon>Bacteria</taxon>
        <taxon>Pseudomonadati</taxon>
        <taxon>Pseudomonadota</taxon>
        <taxon>Betaproteobacteria</taxon>
        <taxon>Burkholderiales</taxon>
        <taxon>Alcaligenaceae</taxon>
        <taxon>Achromobacter</taxon>
    </lineage>
</organism>
<protein>
    <recommendedName>
        <fullName evidence="6">DUF1232 domain-containing protein</fullName>
    </recommendedName>
</protein>
<dbReference type="EMBL" id="CADILG010000002">
    <property type="protein sequence ID" value="CAB3824052.1"/>
    <property type="molecule type" value="Genomic_DNA"/>
</dbReference>
<dbReference type="Pfam" id="PF06803">
    <property type="entry name" value="DUF1232"/>
    <property type="match status" value="1"/>
</dbReference>
<feature type="transmembrane region" description="Helical" evidence="5">
    <location>
        <begin position="105"/>
        <end position="126"/>
    </location>
</feature>
<gene>
    <name evidence="7" type="ORF">LMG26858_00342</name>
</gene>
<evidence type="ECO:0000256" key="3">
    <source>
        <dbReference type="ARBA" id="ARBA00022989"/>
    </source>
</evidence>
<dbReference type="GO" id="GO:0012505">
    <property type="term" value="C:endomembrane system"/>
    <property type="evidence" value="ECO:0007669"/>
    <property type="project" value="UniProtKB-SubCell"/>
</dbReference>
<name>A0A6S7DGQ8_9BURK</name>
<keyword evidence="3 5" id="KW-1133">Transmembrane helix</keyword>
<keyword evidence="8" id="KW-1185">Reference proteome</keyword>
<evidence type="ECO:0000256" key="5">
    <source>
        <dbReference type="SAM" id="Phobius"/>
    </source>
</evidence>
<dbReference type="AlphaFoldDB" id="A0A6S7DGQ8"/>
<reference evidence="7 8" key="1">
    <citation type="submission" date="2020-04" db="EMBL/GenBank/DDBJ databases">
        <authorList>
            <person name="De Canck E."/>
        </authorList>
    </citation>
    <scope>NUCLEOTIDE SEQUENCE [LARGE SCALE GENOMIC DNA]</scope>
    <source>
        <strain evidence="7 8">LMG 26858</strain>
    </source>
</reference>
<dbReference type="InterPro" id="IPR010652">
    <property type="entry name" value="DUF1232"/>
</dbReference>
<keyword evidence="4 5" id="KW-0472">Membrane</keyword>
<dbReference type="Proteomes" id="UP000494117">
    <property type="component" value="Unassembled WGS sequence"/>
</dbReference>
<evidence type="ECO:0000256" key="1">
    <source>
        <dbReference type="ARBA" id="ARBA00004127"/>
    </source>
</evidence>
<evidence type="ECO:0000259" key="6">
    <source>
        <dbReference type="Pfam" id="PF06803"/>
    </source>
</evidence>
<comment type="subcellular location">
    <subcellularLocation>
        <location evidence="1">Endomembrane system</location>
        <topology evidence="1">Multi-pass membrane protein</topology>
    </subcellularLocation>
</comment>
<evidence type="ECO:0000256" key="4">
    <source>
        <dbReference type="ARBA" id="ARBA00023136"/>
    </source>
</evidence>
<dbReference type="RefSeq" id="WP_175205296.1">
    <property type="nucleotide sequence ID" value="NZ_CADILG010000002.1"/>
</dbReference>
<evidence type="ECO:0000313" key="8">
    <source>
        <dbReference type="Proteomes" id="UP000494117"/>
    </source>
</evidence>
<evidence type="ECO:0000313" key="7">
    <source>
        <dbReference type="EMBL" id="CAB3824052.1"/>
    </source>
</evidence>
<accession>A0A6S7DGQ8</accession>
<keyword evidence="2 5" id="KW-0812">Transmembrane</keyword>
<feature type="transmembrane region" description="Helical" evidence="5">
    <location>
        <begin position="32"/>
        <end position="49"/>
    </location>
</feature>
<feature type="domain" description="DUF1232" evidence="6">
    <location>
        <begin position="34"/>
        <end position="69"/>
    </location>
</feature>